<dbReference type="AlphaFoldDB" id="A0A5S9MCA6"/>
<evidence type="ECO:0000313" key="1">
    <source>
        <dbReference type="EMBL" id="BBP90521.1"/>
    </source>
</evidence>
<proteinExistence type="predicted"/>
<dbReference type="EMBL" id="AP021906">
    <property type="protein sequence ID" value="BBP90521.1"/>
    <property type="molecule type" value="Genomic_DNA"/>
</dbReference>
<evidence type="ECO:0000313" key="2">
    <source>
        <dbReference type="Proteomes" id="UP000464658"/>
    </source>
</evidence>
<dbReference type="Proteomes" id="UP000464658">
    <property type="component" value="Chromosome"/>
</dbReference>
<name>A0A5S9MCA6_BACIA</name>
<accession>A0A5S9MCA6</accession>
<protein>
    <submittedName>
        <fullName evidence="1">Uncharacterized protein</fullName>
    </submittedName>
</protein>
<sequence length="71" mass="8119">MSLGSTSIDTYPLEYIACSKGWLSKINKGKVPMPPNPKEKFEFSDTLYRHLKKEWLASKLCVYVYGSRASE</sequence>
<organism evidence="1 2">
    <name type="scientific">Bacillus safensis</name>
    <dbReference type="NCBI Taxonomy" id="561879"/>
    <lineage>
        <taxon>Bacteria</taxon>
        <taxon>Bacillati</taxon>
        <taxon>Bacillota</taxon>
        <taxon>Bacilli</taxon>
        <taxon>Bacillales</taxon>
        <taxon>Bacillaceae</taxon>
        <taxon>Bacillus</taxon>
    </lineage>
</organism>
<gene>
    <name evidence="1" type="ORF">BsIDN1_41390</name>
</gene>
<reference evidence="1 2" key="1">
    <citation type="submission" date="2019-12" db="EMBL/GenBank/DDBJ databases">
        <title>Full genome sequence of a Bacillus safensis strain isolated from commercially available natto in Indonesia.</title>
        <authorList>
            <person name="Yoshida M."/>
            <person name="Uomi M."/>
            <person name="Waturangi D."/>
            <person name="Ekaputri J.J."/>
            <person name="Setiamarga D.H.E."/>
        </authorList>
    </citation>
    <scope>NUCLEOTIDE SEQUENCE [LARGE SCALE GENOMIC DNA]</scope>
    <source>
        <strain evidence="1 2">IDN1</strain>
    </source>
</reference>